<feature type="compositionally biased region" description="Polar residues" evidence="5">
    <location>
        <begin position="163"/>
        <end position="175"/>
    </location>
</feature>
<feature type="compositionally biased region" description="Low complexity" evidence="5">
    <location>
        <begin position="150"/>
        <end position="162"/>
    </location>
</feature>
<evidence type="ECO:0000313" key="8">
    <source>
        <dbReference type="EMBL" id="GAA4719034.1"/>
    </source>
</evidence>
<proteinExistence type="predicted"/>
<evidence type="ECO:0000256" key="1">
    <source>
        <dbReference type="ARBA" id="ARBA00004196"/>
    </source>
</evidence>
<evidence type="ECO:0000256" key="6">
    <source>
        <dbReference type="SAM" id="Phobius"/>
    </source>
</evidence>
<dbReference type="InterPro" id="IPR007348">
    <property type="entry name" value="CopC_dom"/>
</dbReference>
<comment type="subcellular location">
    <subcellularLocation>
        <location evidence="1">Cell envelope</location>
    </subcellularLocation>
</comment>
<organism evidence="8 9">
    <name type="scientific">Promicromonospora umidemergens</name>
    <dbReference type="NCBI Taxonomy" id="629679"/>
    <lineage>
        <taxon>Bacteria</taxon>
        <taxon>Bacillati</taxon>
        <taxon>Actinomycetota</taxon>
        <taxon>Actinomycetes</taxon>
        <taxon>Micrococcales</taxon>
        <taxon>Promicromonosporaceae</taxon>
        <taxon>Promicromonospora</taxon>
    </lineage>
</organism>
<keyword evidence="4" id="KW-0186">Copper</keyword>
<dbReference type="Pfam" id="PF04234">
    <property type="entry name" value="CopC"/>
    <property type="match status" value="1"/>
</dbReference>
<evidence type="ECO:0000256" key="5">
    <source>
        <dbReference type="SAM" id="MobiDB-lite"/>
    </source>
</evidence>
<evidence type="ECO:0000259" key="7">
    <source>
        <dbReference type="Pfam" id="PF04234"/>
    </source>
</evidence>
<dbReference type="Gene3D" id="2.60.40.1220">
    <property type="match status" value="1"/>
</dbReference>
<dbReference type="Proteomes" id="UP001500843">
    <property type="component" value="Unassembled WGS sequence"/>
</dbReference>
<dbReference type="PANTHER" id="PTHR34820:SF4">
    <property type="entry name" value="INNER MEMBRANE PROTEIN YEBZ"/>
    <property type="match status" value="1"/>
</dbReference>
<reference evidence="9" key="1">
    <citation type="journal article" date="2019" name="Int. J. Syst. Evol. Microbiol.">
        <title>The Global Catalogue of Microorganisms (GCM) 10K type strain sequencing project: providing services to taxonomists for standard genome sequencing and annotation.</title>
        <authorList>
            <consortium name="The Broad Institute Genomics Platform"/>
            <consortium name="The Broad Institute Genome Sequencing Center for Infectious Disease"/>
            <person name="Wu L."/>
            <person name="Ma J."/>
        </authorList>
    </citation>
    <scope>NUCLEOTIDE SEQUENCE [LARGE SCALE GENOMIC DNA]</scope>
    <source>
        <strain evidence="9">JCM 17975</strain>
    </source>
</reference>
<keyword evidence="9" id="KW-1185">Reference proteome</keyword>
<keyword evidence="6" id="KW-0812">Transmembrane</keyword>
<protein>
    <submittedName>
        <fullName evidence="8">Copper resistance protein CopC</fullName>
    </submittedName>
</protein>
<name>A0ABP8Y1B7_9MICO</name>
<dbReference type="PANTHER" id="PTHR34820">
    <property type="entry name" value="INNER MEMBRANE PROTEIN YEBZ"/>
    <property type="match status" value="1"/>
</dbReference>
<dbReference type="InterPro" id="IPR032694">
    <property type="entry name" value="CopC/D"/>
</dbReference>
<dbReference type="RefSeq" id="WP_253877645.1">
    <property type="nucleotide sequence ID" value="NZ_BAABHM010000030.1"/>
</dbReference>
<evidence type="ECO:0000256" key="3">
    <source>
        <dbReference type="ARBA" id="ARBA00022729"/>
    </source>
</evidence>
<dbReference type="SUPFAM" id="SSF81296">
    <property type="entry name" value="E set domains"/>
    <property type="match status" value="1"/>
</dbReference>
<feature type="transmembrane region" description="Helical" evidence="6">
    <location>
        <begin position="191"/>
        <end position="212"/>
    </location>
</feature>
<accession>A0ABP8Y1B7</accession>
<feature type="region of interest" description="Disordered" evidence="5">
    <location>
        <begin position="144"/>
        <end position="186"/>
    </location>
</feature>
<comment type="caution">
    <text evidence="8">The sequence shown here is derived from an EMBL/GenBank/DDBJ whole genome shotgun (WGS) entry which is preliminary data.</text>
</comment>
<dbReference type="InterPro" id="IPR014755">
    <property type="entry name" value="Cu-Rt/internalin_Ig-like"/>
</dbReference>
<evidence type="ECO:0000313" key="9">
    <source>
        <dbReference type="Proteomes" id="UP001500843"/>
    </source>
</evidence>
<dbReference type="EMBL" id="BAABHM010000030">
    <property type="protein sequence ID" value="GAA4719034.1"/>
    <property type="molecule type" value="Genomic_DNA"/>
</dbReference>
<keyword evidence="3" id="KW-0732">Signal</keyword>
<sequence>MTVPAQPAARPARWTRHALACGVAGLVAAAVVIVTMLGAAAPASAHDALAKTSPEADTTVTEALEDVQLTFVAEPLETGTEVLVMDQDGTDWSSGEATHDGATITQPLTSELPSGTYEVQWRVVSGDGHPISGSYAFDVEVAPVADEESPSPSASPSGTTSEVSAPTDASGSASATPAADRSSDTSGDSSLFAVAIGAIVLVVVVVVVVAFVRRRYSAE</sequence>
<evidence type="ECO:0000256" key="2">
    <source>
        <dbReference type="ARBA" id="ARBA00022723"/>
    </source>
</evidence>
<evidence type="ECO:0000256" key="4">
    <source>
        <dbReference type="ARBA" id="ARBA00023008"/>
    </source>
</evidence>
<keyword evidence="2" id="KW-0479">Metal-binding</keyword>
<gene>
    <name evidence="8" type="ORF">GCM10023198_48450</name>
</gene>
<feature type="domain" description="CopC" evidence="7">
    <location>
        <begin position="46"/>
        <end position="139"/>
    </location>
</feature>
<dbReference type="InterPro" id="IPR014756">
    <property type="entry name" value="Ig_E-set"/>
</dbReference>
<keyword evidence="6" id="KW-1133">Transmembrane helix</keyword>
<keyword evidence="6" id="KW-0472">Membrane</keyword>